<reference evidence="3 4" key="1">
    <citation type="submission" date="2024-09" db="EMBL/GenBank/DDBJ databases">
        <authorList>
            <person name="Sun Q."/>
            <person name="Mori K."/>
        </authorList>
    </citation>
    <scope>NUCLEOTIDE SEQUENCE [LARGE SCALE GENOMIC DNA]</scope>
    <source>
        <strain evidence="3 4">CCM 7650</strain>
    </source>
</reference>
<keyword evidence="4" id="KW-1185">Reference proteome</keyword>
<proteinExistence type="predicted"/>
<evidence type="ECO:0000313" key="3">
    <source>
        <dbReference type="EMBL" id="MFC0261579.1"/>
    </source>
</evidence>
<gene>
    <name evidence="3" type="ORF">ACFFIP_02720</name>
</gene>
<feature type="chain" id="PRO_5045455160" evidence="1">
    <location>
        <begin position="20"/>
        <end position="195"/>
    </location>
</feature>
<keyword evidence="1" id="KW-0732">Signal</keyword>
<accession>A0ABV6FPL9</accession>
<evidence type="ECO:0000256" key="1">
    <source>
        <dbReference type="SAM" id="SignalP"/>
    </source>
</evidence>
<comment type="caution">
    <text evidence="3">The sequence shown here is derived from an EMBL/GenBank/DDBJ whole genome shotgun (WGS) entry which is preliminary data.</text>
</comment>
<dbReference type="Proteomes" id="UP001589797">
    <property type="component" value="Unassembled WGS sequence"/>
</dbReference>
<organism evidence="3 4">
    <name type="scientific">Fontibacter flavus</name>
    <dbReference type="NCBI Taxonomy" id="654838"/>
    <lineage>
        <taxon>Bacteria</taxon>
        <taxon>Pseudomonadati</taxon>
        <taxon>Bacteroidota</taxon>
        <taxon>Cytophagia</taxon>
        <taxon>Cytophagales</taxon>
        <taxon>Cyclobacteriaceae</taxon>
        <taxon>Fontibacter</taxon>
    </lineage>
</organism>
<dbReference type="Pfam" id="PF13568">
    <property type="entry name" value="OMP_b-brl_2"/>
    <property type="match status" value="1"/>
</dbReference>
<name>A0ABV6FPL9_9BACT</name>
<feature type="signal peptide" evidence="1">
    <location>
        <begin position="1"/>
        <end position="19"/>
    </location>
</feature>
<dbReference type="EMBL" id="JBHLWI010000004">
    <property type="protein sequence ID" value="MFC0261579.1"/>
    <property type="molecule type" value="Genomic_DNA"/>
</dbReference>
<dbReference type="InterPro" id="IPR025665">
    <property type="entry name" value="Beta-barrel_OMP_2"/>
</dbReference>
<sequence>MRKLLLLILILFSFTSLMAQDFSVGPKVGVSQGNVSVNGEGFSSGDSKLGYHLGAFVRMGGSSIFVQPEFLFTQTGGQIIENTSGSDDVFDVNFNRFDIPMMFGFKLAKFFRVQAGPVASILLDYKLEDAIQNAVELDYRSSSLGYQAGIGLDIGNLILDLKYENSLSKISKSVIGFQTDQRQNQLILSAGFRLF</sequence>
<protein>
    <submittedName>
        <fullName evidence="3">Porin family protein</fullName>
    </submittedName>
</protein>
<evidence type="ECO:0000313" key="4">
    <source>
        <dbReference type="Proteomes" id="UP001589797"/>
    </source>
</evidence>
<dbReference type="RefSeq" id="WP_382386021.1">
    <property type="nucleotide sequence ID" value="NZ_JBHLWI010000004.1"/>
</dbReference>
<evidence type="ECO:0000259" key="2">
    <source>
        <dbReference type="Pfam" id="PF13568"/>
    </source>
</evidence>
<feature type="domain" description="Outer membrane protein beta-barrel" evidence="2">
    <location>
        <begin position="18"/>
        <end position="170"/>
    </location>
</feature>